<dbReference type="EMBL" id="BART01011418">
    <property type="protein sequence ID" value="GAG84842.1"/>
    <property type="molecule type" value="Genomic_DNA"/>
</dbReference>
<evidence type="ECO:0000313" key="1">
    <source>
        <dbReference type="EMBL" id="GAG84842.1"/>
    </source>
</evidence>
<proteinExistence type="predicted"/>
<accession>X1BUL2</accession>
<protein>
    <recommendedName>
        <fullName evidence="2">AbiV family abortive infection protein</fullName>
    </recommendedName>
</protein>
<dbReference type="Pfam" id="PF18728">
    <property type="entry name" value="HEPN_AbiV"/>
    <property type="match status" value="1"/>
</dbReference>
<evidence type="ECO:0008006" key="2">
    <source>
        <dbReference type="Google" id="ProtNLM"/>
    </source>
</evidence>
<gene>
    <name evidence="1" type="ORF">S01H4_24338</name>
</gene>
<reference evidence="1" key="1">
    <citation type="journal article" date="2014" name="Front. Microbiol.">
        <title>High frequency of phylogenetically diverse reductive dehalogenase-homologous genes in deep subseafloor sedimentary metagenomes.</title>
        <authorList>
            <person name="Kawai M."/>
            <person name="Futagami T."/>
            <person name="Toyoda A."/>
            <person name="Takaki Y."/>
            <person name="Nishi S."/>
            <person name="Hori S."/>
            <person name="Arai W."/>
            <person name="Tsubouchi T."/>
            <person name="Morono Y."/>
            <person name="Uchiyama I."/>
            <person name="Ito T."/>
            <person name="Fujiyama A."/>
            <person name="Inagaki F."/>
            <person name="Takami H."/>
        </authorList>
    </citation>
    <scope>NUCLEOTIDE SEQUENCE</scope>
    <source>
        <strain evidence="1">Expedition CK06-06</strain>
    </source>
</reference>
<name>X1BUL2_9ZZZZ</name>
<organism evidence="1">
    <name type="scientific">marine sediment metagenome</name>
    <dbReference type="NCBI Taxonomy" id="412755"/>
    <lineage>
        <taxon>unclassified sequences</taxon>
        <taxon>metagenomes</taxon>
        <taxon>ecological metagenomes</taxon>
    </lineage>
</organism>
<comment type="caution">
    <text evidence="1">The sequence shown here is derived from an EMBL/GenBank/DDBJ whole genome shotgun (WGS) entry which is preliminary data.</text>
</comment>
<dbReference type="InterPro" id="IPR030987">
    <property type="entry name" value="AbiV"/>
</dbReference>
<dbReference type="AlphaFoldDB" id="X1BUL2"/>
<sequence>MSKRHLNSYKGKLNPEQIAKGINAAIHNANQLAEDAQILLSACRYPTAASVAVLSIEESGKVSVLRQLALAETDEEVSRIWKDYRSHTKKNVLWLMPQLIVKGARRLDDFRPLFEPEAEHTYILDQIKQISFYTDCLGEAHWSEPTEVVDKELATMLVQIAKIFSSKNEVTVKEIELWIKHIGRSKNGTLKEQKESLLHWYAEMQELGLAPKEQNIEDILDWLGLDMI</sequence>
<dbReference type="NCBIfam" id="TIGR04498">
    <property type="entry name" value="AbiV_defense"/>
    <property type="match status" value="1"/>
</dbReference>